<keyword evidence="7 8" id="KW-0472">Membrane</keyword>
<dbReference type="PANTHER" id="PTHR30614:SF0">
    <property type="entry name" value="L-CYSTINE TRANSPORT SYSTEM PERMEASE PROTEIN TCYL"/>
    <property type="match status" value="1"/>
</dbReference>
<dbReference type="Pfam" id="PF00528">
    <property type="entry name" value="BPD_transp_1"/>
    <property type="match status" value="1"/>
</dbReference>
<feature type="transmembrane region" description="Helical" evidence="8">
    <location>
        <begin position="217"/>
        <end position="239"/>
    </location>
</feature>
<feature type="domain" description="ABC transmembrane type-1" evidence="9">
    <location>
        <begin position="74"/>
        <end position="280"/>
    </location>
</feature>
<organism evidence="10 11">
    <name type="scientific">Prauserella endophytica</name>
    <dbReference type="NCBI Taxonomy" id="1592324"/>
    <lineage>
        <taxon>Bacteria</taxon>
        <taxon>Bacillati</taxon>
        <taxon>Actinomycetota</taxon>
        <taxon>Actinomycetes</taxon>
        <taxon>Pseudonocardiales</taxon>
        <taxon>Pseudonocardiaceae</taxon>
        <taxon>Prauserella</taxon>
        <taxon>Prauserella coralliicola group</taxon>
    </lineage>
</organism>
<comment type="subcellular location">
    <subcellularLocation>
        <location evidence="1 8">Cell membrane</location>
        <topology evidence="1 8">Multi-pass membrane protein</topology>
    </subcellularLocation>
</comment>
<evidence type="ECO:0000259" key="9">
    <source>
        <dbReference type="PROSITE" id="PS50928"/>
    </source>
</evidence>
<keyword evidence="3" id="KW-1003">Cell membrane</keyword>
<keyword evidence="11" id="KW-1185">Reference proteome</keyword>
<dbReference type="InterPro" id="IPR035906">
    <property type="entry name" value="MetI-like_sf"/>
</dbReference>
<dbReference type="NCBIfam" id="TIGR01726">
    <property type="entry name" value="HEQRo_perm_3TM"/>
    <property type="match status" value="1"/>
</dbReference>
<evidence type="ECO:0000256" key="1">
    <source>
        <dbReference type="ARBA" id="ARBA00004651"/>
    </source>
</evidence>
<feature type="transmembrane region" description="Helical" evidence="8">
    <location>
        <begin position="71"/>
        <end position="98"/>
    </location>
</feature>
<dbReference type="PANTHER" id="PTHR30614">
    <property type="entry name" value="MEMBRANE COMPONENT OF AMINO ACID ABC TRANSPORTER"/>
    <property type="match status" value="1"/>
</dbReference>
<feature type="transmembrane region" description="Helical" evidence="8">
    <location>
        <begin position="30"/>
        <end position="51"/>
    </location>
</feature>
<evidence type="ECO:0000256" key="3">
    <source>
        <dbReference type="ARBA" id="ARBA00022475"/>
    </source>
</evidence>
<name>A0ABY2RWP3_9PSEU</name>
<dbReference type="PROSITE" id="PS50928">
    <property type="entry name" value="ABC_TM1"/>
    <property type="match status" value="1"/>
</dbReference>
<sequence length="316" mass="34785">MTSLTESRETSLDRDRATAEDFEVKPGLHIVRWVVAGVVLLFAAQLVYGAATNPRLSWDIVADYFFDPQILDGLLVTLGLTMVSQVLATVIGLTVALMALSHNPVLVAVARIYVAVFRTVPTMVQMLFWYYLAAVVPVLSIGIPFGPDLVTLDTNSVMTQFAAALLGLALGEAAFLAEYFRGGIISVPRGQIDAAAACGLTPACTFRRIVLPQALRVILPAYGNAMIINIKNTSLVFVIGAGDLMTRAQLIYSQNFQQIPLLIVVSGWYMVIVLLLTWLQRRIEVRYSRGYGDRPAPGRVWSWLRENLSTRPRSVR</sequence>
<dbReference type="Gene3D" id="1.10.3720.10">
    <property type="entry name" value="MetI-like"/>
    <property type="match status" value="1"/>
</dbReference>
<feature type="transmembrane region" description="Helical" evidence="8">
    <location>
        <begin position="127"/>
        <end position="145"/>
    </location>
</feature>
<dbReference type="Proteomes" id="UP000309992">
    <property type="component" value="Unassembled WGS sequence"/>
</dbReference>
<dbReference type="EMBL" id="SWMS01000023">
    <property type="protein sequence ID" value="TKG63561.1"/>
    <property type="molecule type" value="Genomic_DNA"/>
</dbReference>
<proteinExistence type="inferred from homology"/>
<feature type="transmembrane region" description="Helical" evidence="8">
    <location>
        <begin position="157"/>
        <end position="180"/>
    </location>
</feature>
<evidence type="ECO:0000256" key="4">
    <source>
        <dbReference type="ARBA" id="ARBA00022692"/>
    </source>
</evidence>
<dbReference type="RefSeq" id="WP_110343884.1">
    <property type="nucleotide sequence ID" value="NZ_SWMS01000023.1"/>
</dbReference>
<dbReference type="CDD" id="cd06261">
    <property type="entry name" value="TM_PBP2"/>
    <property type="match status" value="1"/>
</dbReference>
<dbReference type="InterPro" id="IPR010065">
    <property type="entry name" value="AA_ABC_transptr_permease_3TM"/>
</dbReference>
<protein>
    <submittedName>
        <fullName evidence="10">Amino acid ABC transporter permease</fullName>
    </submittedName>
</protein>
<evidence type="ECO:0000256" key="2">
    <source>
        <dbReference type="ARBA" id="ARBA00022448"/>
    </source>
</evidence>
<evidence type="ECO:0000256" key="6">
    <source>
        <dbReference type="ARBA" id="ARBA00022989"/>
    </source>
</evidence>
<dbReference type="SUPFAM" id="SSF161098">
    <property type="entry name" value="MetI-like"/>
    <property type="match status" value="1"/>
</dbReference>
<evidence type="ECO:0000256" key="7">
    <source>
        <dbReference type="ARBA" id="ARBA00023136"/>
    </source>
</evidence>
<evidence type="ECO:0000313" key="11">
    <source>
        <dbReference type="Proteomes" id="UP000309992"/>
    </source>
</evidence>
<feature type="transmembrane region" description="Helical" evidence="8">
    <location>
        <begin position="259"/>
        <end position="279"/>
    </location>
</feature>
<dbReference type="InterPro" id="IPR043429">
    <property type="entry name" value="ArtM/GltK/GlnP/TcyL/YhdX-like"/>
</dbReference>
<evidence type="ECO:0000256" key="8">
    <source>
        <dbReference type="RuleBase" id="RU363032"/>
    </source>
</evidence>
<evidence type="ECO:0000313" key="10">
    <source>
        <dbReference type="EMBL" id="TKG63561.1"/>
    </source>
</evidence>
<keyword evidence="5" id="KW-0029">Amino-acid transport</keyword>
<dbReference type="InterPro" id="IPR000515">
    <property type="entry name" value="MetI-like"/>
</dbReference>
<accession>A0ABY2RWP3</accession>
<reference evidence="10 11" key="1">
    <citation type="journal article" date="2015" name="Antonie Van Leeuwenhoek">
        <title>Prauserella endophytica sp. nov., an endophytic actinobacterium isolated from Tamarix taklamakanensis.</title>
        <authorList>
            <person name="Liu J.M."/>
            <person name="Habden X."/>
            <person name="Guo L."/>
            <person name="Tuo L."/>
            <person name="Jiang Z.K."/>
            <person name="Liu S.W."/>
            <person name="Liu X.F."/>
            <person name="Chen L."/>
            <person name="Li R.F."/>
            <person name="Zhang Y.Q."/>
            <person name="Sun C.H."/>
        </authorList>
    </citation>
    <scope>NUCLEOTIDE SEQUENCE [LARGE SCALE GENOMIC DNA]</scope>
    <source>
        <strain evidence="10 11">CGMCC 4.7182</strain>
    </source>
</reference>
<keyword evidence="2 8" id="KW-0813">Transport</keyword>
<comment type="similarity">
    <text evidence="8">Belongs to the binding-protein-dependent transport system permease family.</text>
</comment>
<comment type="caution">
    <text evidence="10">The sequence shown here is derived from an EMBL/GenBank/DDBJ whole genome shotgun (WGS) entry which is preliminary data.</text>
</comment>
<keyword evidence="4 8" id="KW-0812">Transmembrane</keyword>
<evidence type="ECO:0000256" key="5">
    <source>
        <dbReference type="ARBA" id="ARBA00022970"/>
    </source>
</evidence>
<keyword evidence="6 8" id="KW-1133">Transmembrane helix</keyword>
<gene>
    <name evidence="10" type="ORF">FCN18_30125</name>
</gene>